<dbReference type="Proteomes" id="UP001604277">
    <property type="component" value="Unassembled WGS sequence"/>
</dbReference>
<keyword evidence="2" id="KW-1185">Reference proteome</keyword>
<reference evidence="2" key="1">
    <citation type="submission" date="2024-07" db="EMBL/GenBank/DDBJ databases">
        <title>Two chromosome-level genome assemblies of Korean endemic species Abeliophyllum distichum and Forsythia ovata (Oleaceae).</title>
        <authorList>
            <person name="Jang H."/>
        </authorList>
    </citation>
    <scope>NUCLEOTIDE SEQUENCE [LARGE SCALE GENOMIC DNA]</scope>
</reference>
<proteinExistence type="predicted"/>
<accession>A0ABD1TA51</accession>
<sequence>MKHQNCSSAQDYANGKKIKNELLKMELSSSYNFDILVPNSEFLNLRVPCIEFLFHKSDFSTWKCGKSNFYPNPRFFSSNSSEDYEKELAESSVLKANEGSNEVSGSADNVFDESMSSISSEFEAGSSIFNDGLAAEIDDNSVHLDEKFDSFATEDENIEKMEENY</sequence>
<protein>
    <submittedName>
        <fullName evidence="1">Pentatricopeptide repeat-containing protein</fullName>
    </submittedName>
</protein>
<name>A0ABD1TA51_9LAMI</name>
<evidence type="ECO:0000313" key="1">
    <source>
        <dbReference type="EMBL" id="KAL2509608.1"/>
    </source>
</evidence>
<dbReference type="AlphaFoldDB" id="A0ABD1TA51"/>
<gene>
    <name evidence="1" type="ORF">Fot_33255</name>
</gene>
<evidence type="ECO:0000313" key="2">
    <source>
        <dbReference type="Proteomes" id="UP001604277"/>
    </source>
</evidence>
<dbReference type="EMBL" id="JBFOLJ010000009">
    <property type="protein sequence ID" value="KAL2509608.1"/>
    <property type="molecule type" value="Genomic_DNA"/>
</dbReference>
<organism evidence="1 2">
    <name type="scientific">Forsythia ovata</name>
    <dbReference type="NCBI Taxonomy" id="205694"/>
    <lineage>
        <taxon>Eukaryota</taxon>
        <taxon>Viridiplantae</taxon>
        <taxon>Streptophyta</taxon>
        <taxon>Embryophyta</taxon>
        <taxon>Tracheophyta</taxon>
        <taxon>Spermatophyta</taxon>
        <taxon>Magnoliopsida</taxon>
        <taxon>eudicotyledons</taxon>
        <taxon>Gunneridae</taxon>
        <taxon>Pentapetalae</taxon>
        <taxon>asterids</taxon>
        <taxon>lamiids</taxon>
        <taxon>Lamiales</taxon>
        <taxon>Oleaceae</taxon>
        <taxon>Forsythieae</taxon>
        <taxon>Forsythia</taxon>
    </lineage>
</organism>
<comment type="caution">
    <text evidence="1">The sequence shown here is derived from an EMBL/GenBank/DDBJ whole genome shotgun (WGS) entry which is preliminary data.</text>
</comment>